<dbReference type="GO" id="GO:0006203">
    <property type="term" value="P:dGTP catabolic process"/>
    <property type="evidence" value="ECO:0007669"/>
    <property type="project" value="TreeGrafter"/>
</dbReference>
<dbReference type="InterPro" id="IPR003607">
    <property type="entry name" value="HD/PDEase_dom"/>
</dbReference>
<dbReference type="Pfam" id="PF01966">
    <property type="entry name" value="HD"/>
    <property type="match status" value="1"/>
</dbReference>
<comment type="similarity">
    <text evidence="2">Belongs to the dGTPase family. Type 2 subfamily.</text>
</comment>
<dbReference type="NCBIfam" id="TIGR01353">
    <property type="entry name" value="dGTP_triPase"/>
    <property type="match status" value="1"/>
</dbReference>
<keyword evidence="1 2" id="KW-0378">Hydrolase</keyword>
<evidence type="ECO:0000313" key="5">
    <source>
        <dbReference type="EMBL" id="RCL78113.1"/>
    </source>
</evidence>
<protein>
    <recommendedName>
        <fullName evidence="2">Deoxyguanosinetriphosphate triphosphohydrolase-like protein</fullName>
    </recommendedName>
</protein>
<evidence type="ECO:0000256" key="2">
    <source>
        <dbReference type="HAMAP-Rule" id="MF_01212"/>
    </source>
</evidence>
<dbReference type="InterPro" id="IPR006674">
    <property type="entry name" value="HD_domain"/>
</dbReference>
<dbReference type="NCBIfam" id="NF002328">
    <property type="entry name" value="PRK01286.1-3"/>
    <property type="match status" value="1"/>
</dbReference>
<dbReference type="AlphaFoldDB" id="A0A368E3H0"/>
<dbReference type="InterPro" id="IPR006261">
    <property type="entry name" value="dGTPase"/>
</dbReference>
<evidence type="ECO:0000256" key="3">
    <source>
        <dbReference type="SAM" id="MobiDB-lite"/>
    </source>
</evidence>
<dbReference type="Pfam" id="PF13286">
    <property type="entry name" value="HD_assoc"/>
    <property type="match status" value="1"/>
</dbReference>
<dbReference type="SMART" id="SM00471">
    <property type="entry name" value="HDc"/>
    <property type="match status" value="1"/>
</dbReference>
<dbReference type="InterPro" id="IPR026875">
    <property type="entry name" value="PHydrolase_assoc_dom"/>
</dbReference>
<dbReference type="Gene3D" id="1.10.3210.10">
    <property type="entry name" value="Hypothetical protein af1432"/>
    <property type="match status" value="1"/>
</dbReference>
<comment type="caution">
    <text evidence="5">The sequence shown here is derived from an EMBL/GenBank/DDBJ whole genome shotgun (WGS) entry which is preliminary data.</text>
</comment>
<dbReference type="InterPro" id="IPR050135">
    <property type="entry name" value="dGTPase-like"/>
</dbReference>
<dbReference type="PANTHER" id="PTHR11373">
    <property type="entry name" value="DEOXYNUCLEOSIDE TRIPHOSPHATE TRIPHOSPHOHYDROLASE"/>
    <property type="match status" value="1"/>
</dbReference>
<gene>
    <name evidence="5" type="ORF">DBW69_01615</name>
</gene>
<accession>A0A368E3H0</accession>
<dbReference type="PANTHER" id="PTHR11373:SF43">
    <property type="entry name" value="DEOXYGUANOSINETRIPHOSPHATE TRIPHOSPHOHYDROLASE-LIKE PROTEIN"/>
    <property type="match status" value="1"/>
</dbReference>
<sequence length="392" mass="44595">MYKLANFASQPDETRGRLYDEPESSTRSPFQRDRDRVLHSGAFRRLIHKTQVFVAHVGDYYRTRLTHSLEVAQIARSISRELNVNEDLAETLALCHDLGHTPFGHAGEDALNNAMKPHGGFDHNAQSLRIVTHLEQRYADFDGLNLTWETLEGLVKHNGPVVSADSPISVAPYAIRKYSEKHDLELSGHAGIEAQIAAISDDIAYNNHDIDDGLRAGLFTIDDLLALPLVGDIFSNVMSAYPSLEPRRLRHEVIRRLISEMVSDVVAETEKRIKENNIHSAEDIRTLSHPVAEFSSEMQSSHLALKKFLYDKMYRHSEVNRSMSKARRVVTDLFNLFYDEPDLLPEEWQGLCDKPGSETTARIICDYIAGMTDRFAVEEHKKLFNLSEHNYR</sequence>
<organism evidence="5 6">
    <name type="scientific">PS1 clade bacterium</name>
    <dbReference type="NCBI Taxonomy" id="2175152"/>
    <lineage>
        <taxon>Bacteria</taxon>
        <taxon>Pseudomonadati</taxon>
        <taxon>Pseudomonadota</taxon>
        <taxon>Alphaproteobacteria</taxon>
        <taxon>PS1 clade</taxon>
    </lineage>
</organism>
<dbReference type="FunFam" id="1.10.3210.10:FF:000024">
    <property type="entry name" value="Deoxyguanosinetriphosphate triphosphohydrolase-like protein"/>
    <property type="match status" value="1"/>
</dbReference>
<dbReference type="NCBIfam" id="NF002326">
    <property type="entry name" value="PRK01286.1-1"/>
    <property type="match status" value="1"/>
</dbReference>
<evidence type="ECO:0000256" key="1">
    <source>
        <dbReference type="ARBA" id="ARBA00022801"/>
    </source>
</evidence>
<evidence type="ECO:0000313" key="6">
    <source>
        <dbReference type="Proteomes" id="UP000252132"/>
    </source>
</evidence>
<evidence type="ECO:0000259" key="4">
    <source>
        <dbReference type="PROSITE" id="PS51831"/>
    </source>
</evidence>
<feature type="region of interest" description="Disordered" evidence="3">
    <location>
        <begin position="1"/>
        <end position="33"/>
    </location>
</feature>
<dbReference type="CDD" id="cd00077">
    <property type="entry name" value="HDc"/>
    <property type="match status" value="1"/>
</dbReference>
<dbReference type="InterPro" id="IPR023023">
    <property type="entry name" value="dNTPase_2"/>
</dbReference>
<dbReference type="Proteomes" id="UP000252132">
    <property type="component" value="Unassembled WGS sequence"/>
</dbReference>
<dbReference type="GO" id="GO:0008832">
    <property type="term" value="F:dGTPase activity"/>
    <property type="evidence" value="ECO:0007669"/>
    <property type="project" value="TreeGrafter"/>
</dbReference>
<reference evidence="5 6" key="1">
    <citation type="journal article" date="2018" name="Microbiome">
        <title>Fine metagenomic profile of the Mediterranean stratified and mixed water columns revealed by assembly and recruitment.</title>
        <authorList>
            <person name="Haro-Moreno J.M."/>
            <person name="Lopez-Perez M."/>
            <person name="De La Torre J.R."/>
            <person name="Picazo A."/>
            <person name="Camacho A."/>
            <person name="Rodriguez-Valera F."/>
        </authorList>
    </citation>
    <scope>NUCLEOTIDE SEQUENCE [LARGE SCALE GENOMIC DNA]</scope>
    <source>
        <strain evidence="5">MED-G55</strain>
    </source>
</reference>
<dbReference type="PROSITE" id="PS51831">
    <property type="entry name" value="HD"/>
    <property type="match status" value="1"/>
</dbReference>
<name>A0A368E3H0_9PROT</name>
<dbReference type="EMBL" id="QOQF01000003">
    <property type="protein sequence ID" value="RCL78113.1"/>
    <property type="molecule type" value="Genomic_DNA"/>
</dbReference>
<dbReference type="HAMAP" id="MF_01212">
    <property type="entry name" value="dGTPase_type2"/>
    <property type="match status" value="1"/>
</dbReference>
<proteinExistence type="inferred from homology"/>
<feature type="domain" description="HD" evidence="4">
    <location>
        <begin position="64"/>
        <end position="206"/>
    </location>
</feature>
<dbReference type="SUPFAM" id="SSF109604">
    <property type="entry name" value="HD-domain/PDEase-like"/>
    <property type="match status" value="1"/>
</dbReference>